<dbReference type="InterPro" id="IPR001867">
    <property type="entry name" value="OmpR/PhoB-type_DNA-bd"/>
</dbReference>
<dbReference type="Proteomes" id="UP000184395">
    <property type="component" value="Unassembled WGS sequence"/>
</dbReference>
<dbReference type="GO" id="GO:0000160">
    <property type="term" value="P:phosphorelay signal transduction system"/>
    <property type="evidence" value="ECO:0007669"/>
    <property type="project" value="InterPro"/>
</dbReference>
<dbReference type="Gene3D" id="1.10.10.10">
    <property type="entry name" value="Winged helix-like DNA-binding domain superfamily/Winged helix DNA-binding domain"/>
    <property type="match status" value="1"/>
</dbReference>
<sequence length="511" mass="54812">MIKIGRVTVSLEMREIYLDGHLVQVGSRAFDILELLIKARGKTVTKDEILREVWPKSVVEENNIHVQLSALRKIFGADKDVIRTISGRGYRLAAPVEESATLGMADAGATHAGRTEPGKLSGLPVCHAPLIGRDAAIAEIGGALTGTPIVTLLGPGGIGKTQLAIAVAVVAAAAATADVEVCFVALASVERGQCIVGTLAEALGVRRGDGADDADGALTPETLVAAIAGRKLLILLDNCEHVIESAATVCELLVQASAEVRILATSREPLRTRDEKFYWVPPLDTPDVDASSQRILACASVRLFLARLDAFNADFTSERDSLDMIATICRRLDGVPLALELAAARAGVFGIRKLLSEMDDRFRCLTGGRRTAPARQQTLAAALDWSYRLLDETERLVLHRLGVFPARFSLDAACAIATCERLSRNEVTEAMVGLASKCLVMTTFDSTVKAYFLLETTREYALCKLYESGEADEVHARGADYLEPAYEQRYTRGVVAGAPGRERALSSIAPG</sequence>
<evidence type="ECO:0000256" key="1">
    <source>
        <dbReference type="ARBA" id="ARBA00023125"/>
    </source>
</evidence>
<dbReference type="OrthoDB" id="9811542at2"/>
<dbReference type="RefSeq" id="WP_083081358.1">
    <property type="nucleotide sequence ID" value="NZ_CADFGY010000046.1"/>
</dbReference>
<dbReference type="InterPro" id="IPR016032">
    <property type="entry name" value="Sig_transdc_resp-reg_C-effctor"/>
</dbReference>
<dbReference type="GO" id="GO:0006355">
    <property type="term" value="P:regulation of DNA-templated transcription"/>
    <property type="evidence" value="ECO:0007669"/>
    <property type="project" value="InterPro"/>
</dbReference>
<evidence type="ECO:0000256" key="2">
    <source>
        <dbReference type="PROSITE-ProRule" id="PRU01091"/>
    </source>
</evidence>
<evidence type="ECO:0000313" key="5">
    <source>
        <dbReference type="Proteomes" id="UP000184395"/>
    </source>
</evidence>
<dbReference type="InterPro" id="IPR027417">
    <property type="entry name" value="P-loop_NTPase"/>
</dbReference>
<dbReference type="CDD" id="cd00383">
    <property type="entry name" value="trans_reg_C"/>
    <property type="match status" value="1"/>
</dbReference>
<dbReference type="PANTHER" id="PTHR47691">
    <property type="entry name" value="REGULATOR-RELATED"/>
    <property type="match status" value="1"/>
</dbReference>
<gene>
    <name evidence="4" type="ORF">SAMN05192548_10565</name>
</gene>
<dbReference type="EMBL" id="FRAB01000056">
    <property type="protein sequence ID" value="SHL05375.1"/>
    <property type="molecule type" value="Genomic_DNA"/>
</dbReference>
<dbReference type="SUPFAM" id="SSF52540">
    <property type="entry name" value="P-loop containing nucleoside triphosphate hydrolases"/>
    <property type="match status" value="1"/>
</dbReference>
<dbReference type="SUPFAM" id="SSF46894">
    <property type="entry name" value="C-terminal effector domain of the bipartite response regulators"/>
    <property type="match status" value="1"/>
</dbReference>
<dbReference type="Pfam" id="PF00486">
    <property type="entry name" value="Trans_reg_C"/>
    <property type="match status" value="1"/>
</dbReference>
<accession>A0A1M6XHT8</accession>
<reference evidence="4 5" key="1">
    <citation type="submission" date="2016-11" db="EMBL/GenBank/DDBJ databases">
        <authorList>
            <person name="Jaros S."/>
            <person name="Januszkiewicz K."/>
            <person name="Wedrychowicz H."/>
        </authorList>
    </citation>
    <scope>NUCLEOTIDE SEQUENCE [LARGE SCALE GENOMIC DNA]</scope>
    <source>
        <strain evidence="4 5">LMG 20594</strain>
    </source>
</reference>
<evidence type="ECO:0000259" key="3">
    <source>
        <dbReference type="PROSITE" id="PS51755"/>
    </source>
</evidence>
<dbReference type="GO" id="GO:0003677">
    <property type="term" value="F:DNA binding"/>
    <property type="evidence" value="ECO:0007669"/>
    <property type="project" value="UniProtKB-UniRule"/>
</dbReference>
<name>A0A1M6XHT8_9BURK</name>
<organism evidence="4 5">
    <name type="scientific">Paraburkholderia terricola</name>
    <dbReference type="NCBI Taxonomy" id="169427"/>
    <lineage>
        <taxon>Bacteria</taxon>
        <taxon>Pseudomonadati</taxon>
        <taxon>Pseudomonadota</taxon>
        <taxon>Betaproteobacteria</taxon>
        <taxon>Burkholderiales</taxon>
        <taxon>Burkholderiaceae</taxon>
        <taxon>Paraburkholderia</taxon>
    </lineage>
</organism>
<dbReference type="AlphaFoldDB" id="A0A1M6XHT8"/>
<dbReference type="PANTHER" id="PTHR47691:SF3">
    <property type="entry name" value="HTH-TYPE TRANSCRIPTIONAL REGULATOR RV0890C-RELATED"/>
    <property type="match status" value="1"/>
</dbReference>
<feature type="DNA-binding region" description="OmpR/PhoB-type" evidence="2">
    <location>
        <begin position="1"/>
        <end position="94"/>
    </location>
</feature>
<feature type="domain" description="OmpR/PhoB-type" evidence="3">
    <location>
        <begin position="1"/>
        <end position="94"/>
    </location>
</feature>
<dbReference type="STRING" id="169427.SAMN05192548_10565"/>
<proteinExistence type="predicted"/>
<dbReference type="Gene3D" id="3.40.50.300">
    <property type="entry name" value="P-loop containing nucleotide triphosphate hydrolases"/>
    <property type="match status" value="1"/>
</dbReference>
<dbReference type="InterPro" id="IPR036388">
    <property type="entry name" value="WH-like_DNA-bd_sf"/>
</dbReference>
<dbReference type="SMART" id="SM00862">
    <property type="entry name" value="Trans_reg_C"/>
    <property type="match status" value="1"/>
</dbReference>
<dbReference type="PROSITE" id="PS51755">
    <property type="entry name" value="OMPR_PHOB"/>
    <property type="match status" value="1"/>
</dbReference>
<evidence type="ECO:0000313" key="4">
    <source>
        <dbReference type="EMBL" id="SHL05375.1"/>
    </source>
</evidence>
<protein>
    <submittedName>
        <fullName evidence="4">Predicted ATPase</fullName>
    </submittedName>
</protein>
<keyword evidence="1 2" id="KW-0238">DNA-binding</keyword>
<dbReference type="PRINTS" id="PR00364">
    <property type="entry name" value="DISEASERSIST"/>
</dbReference>